<gene>
    <name evidence="2" type="ORF">G5V65_17375</name>
</gene>
<protein>
    <submittedName>
        <fullName evidence="2">Discoidin domain-containing protein</fullName>
    </submittedName>
</protein>
<dbReference type="Proteomes" id="UP000474758">
    <property type="component" value="Unassembled WGS sequence"/>
</dbReference>
<dbReference type="EMBL" id="JAALFE010000020">
    <property type="protein sequence ID" value="NGQ92667.1"/>
    <property type="molecule type" value="Genomic_DNA"/>
</dbReference>
<dbReference type="InterPro" id="IPR009003">
    <property type="entry name" value="Peptidase_S1_PA"/>
</dbReference>
<evidence type="ECO:0000256" key="1">
    <source>
        <dbReference type="SAM" id="SignalP"/>
    </source>
</evidence>
<sequence length="364" mass="38748">MGRRRFPMMAAGCFAILALAADAAADQAHVTAGAEVGQAVLFHDGGTCFALTPQHVIDAGNGFGSLFLREEVLLDGWAERTLDLGHDLSLLTVDGAVTRACGTPLVPHGDAMAAVLAAGGKMKMRVILASGETLFRDVELVFQSKDKITFREVQDSRQAPWSVQPGDSGALLMIGEVPVGIVQTQGAADGLPSAIPWPYAVYLADWRSRAVVEQPEPPPPALPASNARVERSTARPLGPGLVAENLTLPRDAGGEWHAVPVEWPVEIVLALQGEAVGRVSALTFLRAPGAPEAHPREVEVFLSRDAEGERSWQSFANAVLSKEHEAQTIDLGLPRRARRVRVLIHSGWGADGTISLGRIEINGE</sequence>
<organism evidence="2 3">
    <name type="scientific">Paragemmobacter kunshanensis</name>
    <dbReference type="NCBI Taxonomy" id="2583234"/>
    <lineage>
        <taxon>Bacteria</taxon>
        <taxon>Pseudomonadati</taxon>
        <taxon>Pseudomonadota</taxon>
        <taxon>Alphaproteobacteria</taxon>
        <taxon>Rhodobacterales</taxon>
        <taxon>Paracoccaceae</taxon>
        <taxon>Paragemmobacter</taxon>
    </lineage>
</organism>
<accession>A0A6M1TYH2</accession>
<dbReference type="AlphaFoldDB" id="A0A6M1TYH2"/>
<feature type="signal peptide" evidence="1">
    <location>
        <begin position="1"/>
        <end position="20"/>
    </location>
</feature>
<keyword evidence="3" id="KW-1185">Reference proteome</keyword>
<name>A0A6M1TYH2_9RHOB</name>
<evidence type="ECO:0000313" key="2">
    <source>
        <dbReference type="EMBL" id="NGQ92667.1"/>
    </source>
</evidence>
<proteinExistence type="predicted"/>
<reference evidence="2 3" key="1">
    <citation type="submission" date="2020-02" db="EMBL/GenBank/DDBJ databases">
        <title>Rhodobacter translucens sp. nov., a novel bacterium isolated from activated sludge.</title>
        <authorList>
            <person name="Liu J."/>
        </authorList>
    </citation>
    <scope>NUCLEOTIDE SEQUENCE [LARGE SCALE GENOMIC DNA]</scope>
    <source>
        <strain evidence="2 3">HX-7-19</strain>
    </source>
</reference>
<evidence type="ECO:0000313" key="3">
    <source>
        <dbReference type="Proteomes" id="UP000474758"/>
    </source>
</evidence>
<keyword evidence="1" id="KW-0732">Signal</keyword>
<feature type="chain" id="PRO_5026679690" evidence="1">
    <location>
        <begin position="21"/>
        <end position="364"/>
    </location>
</feature>
<dbReference type="RefSeq" id="WP_165052562.1">
    <property type="nucleotide sequence ID" value="NZ_JAALFE010000020.1"/>
</dbReference>
<comment type="caution">
    <text evidence="2">The sequence shown here is derived from an EMBL/GenBank/DDBJ whole genome shotgun (WGS) entry which is preliminary data.</text>
</comment>
<dbReference type="SUPFAM" id="SSF50494">
    <property type="entry name" value="Trypsin-like serine proteases"/>
    <property type="match status" value="1"/>
</dbReference>
<dbReference type="Gene3D" id="2.60.120.260">
    <property type="entry name" value="Galactose-binding domain-like"/>
    <property type="match status" value="1"/>
</dbReference>